<dbReference type="FunFam" id="3.40.30.10:FF:000013">
    <property type="entry name" value="Blast:Protein SCO1 homolog, mitochondrial"/>
    <property type="match status" value="1"/>
</dbReference>
<dbReference type="Pfam" id="PF02630">
    <property type="entry name" value="SCO1-SenC"/>
    <property type="match status" value="1"/>
</dbReference>
<dbReference type="GO" id="GO:0005739">
    <property type="term" value="C:mitochondrion"/>
    <property type="evidence" value="ECO:0007669"/>
    <property type="project" value="GOC"/>
</dbReference>
<evidence type="ECO:0000256" key="3">
    <source>
        <dbReference type="PIRSR" id="PIRSR603782-2"/>
    </source>
</evidence>
<feature type="binding site" evidence="2">
    <location>
        <position position="280"/>
    </location>
    <ligand>
        <name>Cu cation</name>
        <dbReference type="ChEBI" id="CHEBI:23378"/>
    </ligand>
</feature>
<organism evidence="5">
    <name type="scientific">Pseudo-nitzschia delicatissima</name>
    <dbReference type="NCBI Taxonomy" id="44447"/>
    <lineage>
        <taxon>Eukaryota</taxon>
        <taxon>Sar</taxon>
        <taxon>Stramenopiles</taxon>
        <taxon>Ochrophyta</taxon>
        <taxon>Bacillariophyta</taxon>
        <taxon>Bacillariophyceae</taxon>
        <taxon>Bacillariophycidae</taxon>
        <taxon>Bacillariales</taxon>
        <taxon>Bacillariaceae</taxon>
        <taxon>Pseudo-nitzschia</taxon>
    </lineage>
</organism>
<reference evidence="5" key="1">
    <citation type="submission" date="2021-01" db="EMBL/GenBank/DDBJ databases">
        <authorList>
            <person name="Corre E."/>
            <person name="Pelletier E."/>
            <person name="Niang G."/>
            <person name="Scheremetjew M."/>
            <person name="Finn R."/>
            <person name="Kale V."/>
            <person name="Holt S."/>
            <person name="Cochrane G."/>
            <person name="Meng A."/>
            <person name="Brown T."/>
            <person name="Cohen L."/>
        </authorList>
    </citation>
    <scope>NUCLEOTIDE SEQUENCE</scope>
    <source>
        <strain evidence="5">B596</strain>
    </source>
</reference>
<dbReference type="PANTHER" id="PTHR12151">
    <property type="entry name" value="ELECTRON TRANSPORT PROTIN SCO1/SENC FAMILY MEMBER"/>
    <property type="match status" value="1"/>
</dbReference>
<dbReference type="SUPFAM" id="SSF52833">
    <property type="entry name" value="Thioredoxin-like"/>
    <property type="match status" value="1"/>
</dbReference>
<keyword evidence="3" id="KW-1015">Disulfide bond</keyword>
<proteinExistence type="inferred from homology"/>
<feature type="transmembrane region" description="Helical" evidence="4">
    <location>
        <begin position="78"/>
        <end position="99"/>
    </location>
</feature>
<keyword evidence="4" id="KW-1133">Transmembrane helix</keyword>
<dbReference type="EMBL" id="HBFG01002101">
    <property type="protein sequence ID" value="CAD8730095.1"/>
    <property type="molecule type" value="Transcribed_RNA"/>
</dbReference>
<keyword evidence="2" id="KW-0186">Copper</keyword>
<evidence type="ECO:0000256" key="4">
    <source>
        <dbReference type="SAM" id="Phobius"/>
    </source>
</evidence>
<keyword evidence="4" id="KW-0812">Transmembrane</keyword>
<dbReference type="GO" id="GO:0033617">
    <property type="term" value="P:mitochondrial respiratory chain complex IV assembly"/>
    <property type="evidence" value="ECO:0007669"/>
    <property type="project" value="TreeGrafter"/>
</dbReference>
<dbReference type="CDD" id="cd02968">
    <property type="entry name" value="SCO"/>
    <property type="match status" value="1"/>
</dbReference>
<protein>
    <recommendedName>
        <fullName evidence="6">Thioredoxin domain-containing protein</fullName>
    </recommendedName>
</protein>
<dbReference type="InterPro" id="IPR003782">
    <property type="entry name" value="SCO1/SenC"/>
</dbReference>
<comment type="similarity">
    <text evidence="1">Belongs to the SCO1/2 family.</text>
</comment>
<dbReference type="PANTHER" id="PTHR12151:SF5">
    <property type="entry name" value="AT19154P"/>
    <property type="match status" value="1"/>
</dbReference>
<evidence type="ECO:0000256" key="2">
    <source>
        <dbReference type="PIRSR" id="PIRSR603782-1"/>
    </source>
</evidence>
<accession>A0A7S0XM43</accession>
<feature type="binding site" evidence="2">
    <location>
        <position position="187"/>
    </location>
    <ligand>
        <name>Cu cation</name>
        <dbReference type="ChEBI" id="CHEBI:23378"/>
    </ligand>
</feature>
<dbReference type="InterPro" id="IPR036249">
    <property type="entry name" value="Thioredoxin-like_sf"/>
</dbReference>
<name>A0A7S0XM43_9STRA</name>
<evidence type="ECO:0008006" key="6">
    <source>
        <dbReference type="Google" id="ProtNLM"/>
    </source>
</evidence>
<dbReference type="Gene3D" id="3.40.30.10">
    <property type="entry name" value="Glutaredoxin"/>
    <property type="match status" value="1"/>
</dbReference>
<dbReference type="AlphaFoldDB" id="A0A7S0XM43"/>
<gene>
    <name evidence="5" type="ORF">PDEL0327_LOCUS1588</name>
</gene>
<sequence>MFRTARHLQRGIAARSVQPLTSPLTRGNALLVRKSPMRIRLMTSEAKKDVSSAAAAKTRAGSGKVASSAPYIKDRGPVSWPSLFLVGIAAASVVAYYNIERERRLESAMGRVVSSESDGWSPNPGVMAPRKFKLTPWGYFPEDDGFGPSGKPAIGGPWSLIDLDGNLVTNVSFQGKWLLLYFGFARCPDICPSEMMKLARVIDQLKETHPQLASKLVPVFVSVDPARDSLTALREYAKDFHPDFVFLTGSPTQVQEMAKKYRVYVSKAEETDDGDYLVDHSIVVYFHDDKGELSDCFTQSMRPKDVAEKIVDKMTSPEGLVA</sequence>
<feature type="disulfide bond" description="Redox-active" evidence="3">
    <location>
        <begin position="187"/>
        <end position="191"/>
    </location>
</feature>
<keyword evidence="4" id="KW-0472">Membrane</keyword>
<feature type="binding site" evidence="2">
    <location>
        <position position="191"/>
    </location>
    <ligand>
        <name>Cu cation</name>
        <dbReference type="ChEBI" id="CHEBI:23378"/>
    </ligand>
</feature>
<keyword evidence="2" id="KW-0479">Metal-binding</keyword>
<dbReference type="GO" id="GO:0046872">
    <property type="term" value="F:metal ion binding"/>
    <property type="evidence" value="ECO:0007669"/>
    <property type="project" value="UniProtKB-KW"/>
</dbReference>
<evidence type="ECO:0000256" key="1">
    <source>
        <dbReference type="ARBA" id="ARBA00010996"/>
    </source>
</evidence>
<evidence type="ECO:0000313" key="5">
    <source>
        <dbReference type="EMBL" id="CAD8730095.1"/>
    </source>
</evidence>